<protein>
    <recommendedName>
        <fullName evidence="3">Nmd3 N-terminal domain-containing protein</fullName>
    </recommendedName>
</protein>
<evidence type="ECO:0000313" key="1">
    <source>
        <dbReference type="EMBL" id="OGY67824.1"/>
    </source>
</evidence>
<name>A0A1G1ZTD5_9BACT</name>
<accession>A0A1G1ZTD5</accession>
<dbReference type="EMBL" id="MHJL01000015">
    <property type="protein sequence ID" value="OGY67824.1"/>
    <property type="molecule type" value="Genomic_DNA"/>
</dbReference>
<dbReference type="STRING" id="1798409.A3I24_01465"/>
<evidence type="ECO:0000313" key="2">
    <source>
        <dbReference type="Proteomes" id="UP000177690"/>
    </source>
</evidence>
<proteinExistence type="predicted"/>
<sequence>MANIFKRSYNVNLPKSRSEAEEFGPGKKGLVMCQNCDSTYFKKSWHHDLENVEVSEKKDVPIRFVLCPACQMIKNKQYEGRIVIKNVPEKSMVKLEELINGFCRRAYERDPMDRLIEIKKTRSAGSRLRQGFGGQAGQVFSEWIVTTTENQLANKLAQKIKSSFSGVKTKTKFNKEPSDVVGVVVDF</sequence>
<reference evidence="1 2" key="1">
    <citation type="journal article" date="2016" name="Nat. Commun.">
        <title>Thousands of microbial genomes shed light on interconnected biogeochemical processes in an aquifer system.</title>
        <authorList>
            <person name="Anantharaman K."/>
            <person name="Brown C.T."/>
            <person name="Hug L.A."/>
            <person name="Sharon I."/>
            <person name="Castelle C.J."/>
            <person name="Probst A.J."/>
            <person name="Thomas B.C."/>
            <person name="Singh A."/>
            <person name="Wilkins M.J."/>
            <person name="Karaoz U."/>
            <person name="Brodie E.L."/>
            <person name="Williams K.H."/>
            <person name="Hubbard S.S."/>
            <person name="Banfield J.F."/>
        </authorList>
    </citation>
    <scope>NUCLEOTIDE SEQUENCE [LARGE SCALE GENOMIC DNA]</scope>
</reference>
<dbReference type="AlphaFoldDB" id="A0A1G1ZTD5"/>
<comment type="caution">
    <text evidence="1">The sequence shown here is derived from an EMBL/GenBank/DDBJ whole genome shotgun (WGS) entry which is preliminary data.</text>
</comment>
<organism evidence="1 2">
    <name type="scientific">Candidatus Harrisonbacteria bacterium RIFCSPLOWO2_02_FULL_41_13b</name>
    <dbReference type="NCBI Taxonomy" id="1798409"/>
    <lineage>
        <taxon>Bacteria</taxon>
        <taxon>Candidatus Harrisoniibacteriota</taxon>
    </lineage>
</organism>
<evidence type="ECO:0008006" key="3">
    <source>
        <dbReference type="Google" id="ProtNLM"/>
    </source>
</evidence>
<dbReference type="Proteomes" id="UP000177690">
    <property type="component" value="Unassembled WGS sequence"/>
</dbReference>
<gene>
    <name evidence="1" type="ORF">A3I24_01465</name>
</gene>